<evidence type="ECO:0000313" key="12">
    <source>
        <dbReference type="EMBL" id="KAA0148127.1"/>
    </source>
</evidence>
<evidence type="ECO:0000313" key="18">
    <source>
        <dbReference type="Proteomes" id="UP000324907"/>
    </source>
</evidence>
<reference evidence="16 17" key="1">
    <citation type="submission" date="2019-07" db="EMBL/GenBank/DDBJ databases">
        <title>Genomes of Cafeteria roenbergensis.</title>
        <authorList>
            <person name="Fischer M.G."/>
            <person name="Hackl T."/>
            <person name="Roman M."/>
        </authorList>
    </citation>
    <scope>NUCLEOTIDE SEQUENCE [LARGE SCALE GENOMIC DNA]</scope>
    <source>
        <strain evidence="12 17">BVI</strain>
        <strain evidence="13 19">Cflag</strain>
        <strain evidence="15 16">E4-10P</strain>
        <strain evidence="14 18">RCC970-E3</strain>
    </source>
</reference>
<keyword evidence="5" id="KW-0653">Protein transport</keyword>
<feature type="transmembrane region" description="Helical" evidence="10">
    <location>
        <begin position="246"/>
        <end position="265"/>
    </location>
</feature>
<keyword evidence="8 10" id="KW-0472">Membrane</keyword>
<feature type="transmembrane region" description="Helical" evidence="10">
    <location>
        <begin position="147"/>
        <end position="169"/>
    </location>
</feature>
<accession>A0A5A8DVC2</accession>
<feature type="transmembrane region" description="Helical" evidence="10">
    <location>
        <begin position="77"/>
        <end position="101"/>
    </location>
</feature>
<dbReference type="EMBL" id="VLTN01000057">
    <property type="protein sequence ID" value="KAA0148127.1"/>
    <property type="molecule type" value="Genomic_DNA"/>
</dbReference>
<protein>
    <recommendedName>
        <fullName evidence="11">Translocon Sec61/SecY plug domain-containing protein</fullName>
    </recommendedName>
</protein>
<dbReference type="OMA" id="PMMRQMF"/>
<evidence type="ECO:0000256" key="8">
    <source>
        <dbReference type="ARBA" id="ARBA00023136"/>
    </source>
</evidence>
<dbReference type="Proteomes" id="UP000322899">
    <property type="component" value="Unassembled WGS sequence"/>
</dbReference>
<dbReference type="Pfam" id="PF10559">
    <property type="entry name" value="Plug_translocon"/>
    <property type="match status" value="1"/>
</dbReference>
<evidence type="ECO:0000256" key="2">
    <source>
        <dbReference type="ARBA" id="ARBA00005751"/>
    </source>
</evidence>
<evidence type="ECO:0000256" key="7">
    <source>
        <dbReference type="ARBA" id="ARBA00023010"/>
    </source>
</evidence>
<dbReference type="InterPro" id="IPR002208">
    <property type="entry name" value="SecY/SEC61-alpha"/>
</dbReference>
<dbReference type="GO" id="GO:0016020">
    <property type="term" value="C:membrane"/>
    <property type="evidence" value="ECO:0007669"/>
    <property type="project" value="InterPro"/>
</dbReference>
<evidence type="ECO:0000259" key="11">
    <source>
        <dbReference type="Pfam" id="PF10559"/>
    </source>
</evidence>
<comment type="subcellular location">
    <subcellularLocation>
        <location evidence="1">Endomembrane system</location>
        <topology evidence="1">Multi-pass membrane protein</topology>
    </subcellularLocation>
</comment>
<dbReference type="OrthoDB" id="420669at2759"/>
<evidence type="ECO:0000313" key="14">
    <source>
        <dbReference type="EMBL" id="KAA0155116.1"/>
    </source>
</evidence>
<keyword evidence="6 10" id="KW-1133">Transmembrane helix</keyword>
<evidence type="ECO:0000313" key="13">
    <source>
        <dbReference type="EMBL" id="KAA0149892.1"/>
    </source>
</evidence>
<proteinExistence type="inferred from homology"/>
<evidence type="ECO:0000256" key="6">
    <source>
        <dbReference type="ARBA" id="ARBA00022989"/>
    </source>
</evidence>
<keyword evidence="4 10" id="KW-0812">Transmembrane</keyword>
<dbReference type="Proteomes" id="UP000324907">
    <property type="component" value="Unassembled WGS sequence"/>
</dbReference>
<dbReference type="GO" id="GO:0012505">
    <property type="term" value="C:endomembrane system"/>
    <property type="evidence" value="ECO:0007669"/>
    <property type="project" value="UniProtKB-SubCell"/>
</dbReference>
<dbReference type="Pfam" id="PF00344">
    <property type="entry name" value="SecY"/>
    <property type="match status" value="1"/>
</dbReference>
<evidence type="ECO:0000313" key="16">
    <source>
        <dbReference type="Proteomes" id="UP000322899"/>
    </source>
</evidence>
<feature type="transmembrane region" description="Helical" evidence="10">
    <location>
        <begin position="286"/>
        <end position="307"/>
    </location>
</feature>
<feature type="domain" description="Translocon Sec61/SecY plug" evidence="11">
    <location>
        <begin position="43"/>
        <end position="77"/>
    </location>
</feature>
<feature type="transmembrane region" description="Helical" evidence="10">
    <location>
        <begin position="416"/>
        <end position="438"/>
    </location>
</feature>
<dbReference type="GO" id="GO:0015031">
    <property type="term" value="P:protein transport"/>
    <property type="evidence" value="ECO:0007669"/>
    <property type="project" value="UniProtKB-KW"/>
</dbReference>
<evidence type="ECO:0000256" key="5">
    <source>
        <dbReference type="ARBA" id="ARBA00022927"/>
    </source>
</evidence>
<feature type="transmembrane region" description="Helical" evidence="10">
    <location>
        <begin position="444"/>
        <end position="462"/>
    </location>
</feature>
<evidence type="ECO:0000256" key="10">
    <source>
        <dbReference type="SAM" id="Phobius"/>
    </source>
</evidence>
<dbReference type="InterPro" id="IPR019561">
    <property type="entry name" value="Translocon_Sec61/SecY_plug_dom"/>
</dbReference>
<dbReference type="NCBIfam" id="TIGR00967">
    <property type="entry name" value="3a0501s007"/>
    <property type="match status" value="1"/>
</dbReference>
<dbReference type="EMBL" id="VLTL01000184">
    <property type="protein sequence ID" value="KAA0155116.1"/>
    <property type="molecule type" value="Genomic_DNA"/>
</dbReference>
<comment type="caution">
    <text evidence="15">The sequence shown here is derived from an EMBL/GenBank/DDBJ whole genome shotgun (WGS) entry which is preliminary data.</text>
</comment>
<evidence type="ECO:0000256" key="1">
    <source>
        <dbReference type="ARBA" id="ARBA00004127"/>
    </source>
</evidence>
<dbReference type="PIRSF" id="PIRSF004557">
    <property type="entry name" value="SecY"/>
    <property type="match status" value="1"/>
</dbReference>
<gene>
    <name evidence="15" type="ORF">FNF27_06973</name>
    <name evidence="14" type="ORF">FNF28_06750</name>
    <name evidence="12" type="ORF">FNF29_06922</name>
    <name evidence="13" type="ORF">FNF31_07150</name>
</gene>
<keyword evidence="7" id="KW-0811">Translocation</keyword>
<dbReference type="InterPro" id="IPR023201">
    <property type="entry name" value="SecY_dom_sf"/>
</dbReference>
<feature type="transmembrane region" description="Helical" evidence="10">
    <location>
        <begin position="122"/>
        <end position="141"/>
    </location>
</feature>
<keyword evidence="3" id="KW-0813">Transport</keyword>
<evidence type="ECO:0000313" key="17">
    <source>
        <dbReference type="Proteomes" id="UP000323011"/>
    </source>
</evidence>
<feature type="transmembrane region" description="Helical" evidence="10">
    <location>
        <begin position="364"/>
        <end position="385"/>
    </location>
</feature>
<dbReference type="EMBL" id="VLTM01000130">
    <property type="protein sequence ID" value="KAA0149892.1"/>
    <property type="molecule type" value="Genomic_DNA"/>
</dbReference>
<evidence type="ECO:0000256" key="4">
    <source>
        <dbReference type="ARBA" id="ARBA00022692"/>
    </source>
</evidence>
<evidence type="ECO:0000256" key="9">
    <source>
        <dbReference type="RuleBase" id="RU004349"/>
    </source>
</evidence>
<name>A0A5A8DVC2_CAFRO</name>
<keyword evidence="17" id="KW-1185">Reference proteome</keyword>
<dbReference type="Proteomes" id="UP000325113">
    <property type="component" value="Unassembled WGS sequence"/>
</dbReference>
<evidence type="ECO:0000313" key="15">
    <source>
        <dbReference type="EMBL" id="KAA0169425.1"/>
    </source>
</evidence>
<dbReference type="InterPro" id="IPR030659">
    <property type="entry name" value="SecY_CS"/>
</dbReference>
<dbReference type="Proteomes" id="UP000323011">
    <property type="component" value="Unassembled WGS sequence"/>
</dbReference>
<dbReference type="NCBIfam" id="NF006341">
    <property type="entry name" value="PRK08568.1-5"/>
    <property type="match status" value="1"/>
</dbReference>
<dbReference type="PANTHER" id="PTHR10906">
    <property type="entry name" value="SECY/SEC61-ALPHA FAMILY MEMBER"/>
    <property type="match status" value="1"/>
</dbReference>
<feature type="transmembrane region" description="Helical" evidence="10">
    <location>
        <begin position="35"/>
        <end position="57"/>
    </location>
</feature>
<feature type="transmembrane region" description="Helical" evidence="10">
    <location>
        <begin position="176"/>
        <end position="197"/>
    </location>
</feature>
<dbReference type="AlphaFoldDB" id="A0A5A8DVC2"/>
<evidence type="ECO:0000256" key="3">
    <source>
        <dbReference type="ARBA" id="ARBA00022448"/>
    </source>
</evidence>
<sequence>MSTFRVIELVKPVVPFLPDIKSPPAGKPIEARERLLWTAASLFVFLACCQVPLYGIHTQGSADPLYWLRMIMASNRGTLMELGITPIVTASTIMQLVQGAGLIQIKMSADEDRKLFNAAQKFIALLIVFAEAVAYVLSGMYGSLADIGAVNAILIVLQLCVTGLIIMVLDDLLQKGYGFGSAISLFIATNVCEQVVWDAFSPTTINVGRGTEFHGAIISLFHSLFVRSNKLAALRDALYRPGLPNLTNLAATLIVTVVVIFLQGWKVTLKLKNNNPAYAPRDFDIKLFYTSNMPIILQTALVSQVYFFSQVLYRRFGTNPLIRLLGVWSDQGVGAGATHPVGGLAYYISPPASLAAMAADPFQALFYLFFILIMCGLFSYMWIWISAQDPTRVFQREDEAGFRLATRGRYANLKDALRSTIPTAAMVGGMVIGALSVFSDVMGARGSGTGILLAVTIIYQYFETFTREGKEGRLADILGGFTNTKSM</sequence>
<organism evidence="15 16">
    <name type="scientific">Cafeteria roenbergensis</name>
    <name type="common">Marine flagellate</name>
    <dbReference type="NCBI Taxonomy" id="33653"/>
    <lineage>
        <taxon>Eukaryota</taxon>
        <taxon>Sar</taxon>
        <taxon>Stramenopiles</taxon>
        <taxon>Bigyra</taxon>
        <taxon>Opalozoa</taxon>
        <taxon>Bicosoecida</taxon>
        <taxon>Cafeteriaceae</taxon>
        <taxon>Cafeteria</taxon>
    </lineage>
</organism>
<dbReference type="SUPFAM" id="SSF103491">
    <property type="entry name" value="Preprotein translocase SecY subunit"/>
    <property type="match status" value="1"/>
</dbReference>
<dbReference type="Gene3D" id="1.10.3370.10">
    <property type="entry name" value="SecY subunit domain"/>
    <property type="match status" value="1"/>
</dbReference>
<dbReference type="PROSITE" id="PS00755">
    <property type="entry name" value="SECY_1"/>
    <property type="match status" value="1"/>
</dbReference>
<dbReference type="EMBL" id="VLTO01000070">
    <property type="protein sequence ID" value="KAA0169425.1"/>
    <property type="molecule type" value="Genomic_DNA"/>
</dbReference>
<dbReference type="FunFam" id="1.10.3370.10:FF:000009">
    <property type="entry name" value="Pretranslocation protein, alpha subunit, putative"/>
    <property type="match status" value="1"/>
</dbReference>
<comment type="similarity">
    <text evidence="2 9">Belongs to the SecY/SEC61-alpha family.</text>
</comment>
<evidence type="ECO:0000313" key="19">
    <source>
        <dbReference type="Proteomes" id="UP000325113"/>
    </source>
</evidence>